<feature type="compositionally biased region" description="Basic and acidic residues" evidence="1">
    <location>
        <begin position="121"/>
        <end position="132"/>
    </location>
</feature>
<keyword evidence="3" id="KW-1185">Reference proteome</keyword>
<accession>A0A9P5XB45</accession>
<evidence type="ECO:0000256" key="1">
    <source>
        <dbReference type="SAM" id="MobiDB-lite"/>
    </source>
</evidence>
<sequence>MFCTDHGREYCDPCFCDHRIINSTRIELGSAIKEKLESLSLDIDDCPSLNAYVLGAKSASNKDKTYRCAKHGTDDCADCFNWKKLILMSLGIVERLRGSTSHLSGGSGGPKKPPEPPHTATSEKKFDVNDVD</sequence>
<dbReference type="Proteomes" id="UP000807342">
    <property type="component" value="Unassembled WGS sequence"/>
</dbReference>
<dbReference type="OrthoDB" id="341421at2759"/>
<protein>
    <submittedName>
        <fullName evidence="2">Uncharacterized protein</fullName>
    </submittedName>
</protein>
<evidence type="ECO:0000313" key="2">
    <source>
        <dbReference type="EMBL" id="KAF9447778.1"/>
    </source>
</evidence>
<reference evidence="2" key="1">
    <citation type="submission" date="2020-11" db="EMBL/GenBank/DDBJ databases">
        <authorList>
            <consortium name="DOE Joint Genome Institute"/>
            <person name="Ahrendt S."/>
            <person name="Riley R."/>
            <person name="Andreopoulos W."/>
            <person name="Labutti K."/>
            <person name="Pangilinan J."/>
            <person name="Ruiz-Duenas F.J."/>
            <person name="Barrasa J.M."/>
            <person name="Sanchez-Garcia M."/>
            <person name="Camarero S."/>
            <person name="Miyauchi S."/>
            <person name="Serrano A."/>
            <person name="Linde D."/>
            <person name="Babiker R."/>
            <person name="Drula E."/>
            <person name="Ayuso-Fernandez I."/>
            <person name="Pacheco R."/>
            <person name="Padilla G."/>
            <person name="Ferreira P."/>
            <person name="Barriuso J."/>
            <person name="Kellner H."/>
            <person name="Castanera R."/>
            <person name="Alfaro M."/>
            <person name="Ramirez L."/>
            <person name="Pisabarro A.G."/>
            <person name="Kuo A."/>
            <person name="Tritt A."/>
            <person name="Lipzen A."/>
            <person name="He G."/>
            <person name="Yan M."/>
            <person name="Ng V."/>
            <person name="Cullen D."/>
            <person name="Martin F."/>
            <person name="Rosso M.-N."/>
            <person name="Henrissat B."/>
            <person name="Hibbett D."/>
            <person name="Martinez A.T."/>
            <person name="Grigoriev I.V."/>
        </authorList>
    </citation>
    <scope>NUCLEOTIDE SEQUENCE</scope>
    <source>
        <strain evidence="2">MF-IS2</strain>
    </source>
</reference>
<proteinExistence type="predicted"/>
<gene>
    <name evidence="2" type="ORF">P691DRAFT_801830</name>
</gene>
<dbReference type="EMBL" id="MU151186">
    <property type="protein sequence ID" value="KAF9447778.1"/>
    <property type="molecule type" value="Genomic_DNA"/>
</dbReference>
<evidence type="ECO:0000313" key="3">
    <source>
        <dbReference type="Proteomes" id="UP000807342"/>
    </source>
</evidence>
<comment type="caution">
    <text evidence="2">The sequence shown here is derived from an EMBL/GenBank/DDBJ whole genome shotgun (WGS) entry which is preliminary data.</text>
</comment>
<organism evidence="2 3">
    <name type="scientific">Macrolepiota fuliginosa MF-IS2</name>
    <dbReference type="NCBI Taxonomy" id="1400762"/>
    <lineage>
        <taxon>Eukaryota</taxon>
        <taxon>Fungi</taxon>
        <taxon>Dikarya</taxon>
        <taxon>Basidiomycota</taxon>
        <taxon>Agaricomycotina</taxon>
        <taxon>Agaricomycetes</taxon>
        <taxon>Agaricomycetidae</taxon>
        <taxon>Agaricales</taxon>
        <taxon>Agaricineae</taxon>
        <taxon>Agaricaceae</taxon>
        <taxon>Macrolepiota</taxon>
    </lineage>
</organism>
<feature type="region of interest" description="Disordered" evidence="1">
    <location>
        <begin position="100"/>
        <end position="132"/>
    </location>
</feature>
<dbReference type="AlphaFoldDB" id="A0A9P5XB45"/>
<name>A0A9P5XB45_9AGAR</name>